<dbReference type="Proteomes" id="UP001056120">
    <property type="component" value="Linkage Group LG16"/>
</dbReference>
<evidence type="ECO:0000313" key="2">
    <source>
        <dbReference type="Proteomes" id="UP001056120"/>
    </source>
</evidence>
<comment type="caution">
    <text evidence="1">The sequence shown here is derived from an EMBL/GenBank/DDBJ whole genome shotgun (WGS) entry which is preliminary data.</text>
</comment>
<organism evidence="1 2">
    <name type="scientific">Smallanthus sonchifolius</name>
    <dbReference type="NCBI Taxonomy" id="185202"/>
    <lineage>
        <taxon>Eukaryota</taxon>
        <taxon>Viridiplantae</taxon>
        <taxon>Streptophyta</taxon>
        <taxon>Embryophyta</taxon>
        <taxon>Tracheophyta</taxon>
        <taxon>Spermatophyta</taxon>
        <taxon>Magnoliopsida</taxon>
        <taxon>eudicotyledons</taxon>
        <taxon>Gunneridae</taxon>
        <taxon>Pentapetalae</taxon>
        <taxon>asterids</taxon>
        <taxon>campanulids</taxon>
        <taxon>Asterales</taxon>
        <taxon>Asteraceae</taxon>
        <taxon>Asteroideae</taxon>
        <taxon>Heliantheae alliance</taxon>
        <taxon>Millerieae</taxon>
        <taxon>Smallanthus</taxon>
    </lineage>
</organism>
<dbReference type="EMBL" id="CM042033">
    <property type="protein sequence ID" value="KAI3774155.1"/>
    <property type="molecule type" value="Genomic_DNA"/>
</dbReference>
<accession>A0ACB9FTK9</accession>
<protein>
    <submittedName>
        <fullName evidence="1">Uncharacterized protein</fullName>
    </submittedName>
</protein>
<sequence>MALQLSINLSSTVNIVSSSNPQHPWRLVSDSPRKSSRVCKFKSIHVSPRATIALSTTQGNLRQPMVISCEVDVSNRFDKLKENTRRTLMTASNPTMTMKLVDMIQRLGLGYSFEEEIKMILETLGHGQSNDDLYTAALRFRILRENNLHPNPVRYSASTSGLEETL</sequence>
<gene>
    <name evidence="1" type="ORF">L1987_48699</name>
</gene>
<keyword evidence="2" id="KW-1185">Reference proteome</keyword>
<reference evidence="2" key="1">
    <citation type="journal article" date="2022" name="Mol. Ecol. Resour.">
        <title>The genomes of chicory, endive, great burdock and yacon provide insights into Asteraceae palaeo-polyploidization history and plant inulin production.</title>
        <authorList>
            <person name="Fan W."/>
            <person name="Wang S."/>
            <person name="Wang H."/>
            <person name="Wang A."/>
            <person name="Jiang F."/>
            <person name="Liu H."/>
            <person name="Zhao H."/>
            <person name="Xu D."/>
            <person name="Zhang Y."/>
        </authorList>
    </citation>
    <scope>NUCLEOTIDE SEQUENCE [LARGE SCALE GENOMIC DNA]</scope>
    <source>
        <strain evidence="2">cv. Yunnan</strain>
    </source>
</reference>
<proteinExistence type="predicted"/>
<reference evidence="1 2" key="2">
    <citation type="journal article" date="2022" name="Mol. Ecol. Resour.">
        <title>The genomes of chicory, endive, great burdock and yacon provide insights into Asteraceae paleo-polyploidization history and plant inulin production.</title>
        <authorList>
            <person name="Fan W."/>
            <person name="Wang S."/>
            <person name="Wang H."/>
            <person name="Wang A."/>
            <person name="Jiang F."/>
            <person name="Liu H."/>
            <person name="Zhao H."/>
            <person name="Xu D."/>
            <person name="Zhang Y."/>
        </authorList>
    </citation>
    <scope>NUCLEOTIDE SEQUENCE [LARGE SCALE GENOMIC DNA]</scope>
    <source>
        <strain evidence="2">cv. Yunnan</strain>
        <tissue evidence="1">Leaves</tissue>
    </source>
</reference>
<name>A0ACB9FTK9_9ASTR</name>
<evidence type="ECO:0000313" key="1">
    <source>
        <dbReference type="EMBL" id="KAI3774155.1"/>
    </source>
</evidence>